<name>A0A814XI20_9BILA</name>
<dbReference type="AlphaFoldDB" id="A0A814XI20"/>
<comment type="caution">
    <text evidence="1">The sequence shown here is derived from an EMBL/GenBank/DDBJ whole genome shotgun (WGS) entry which is preliminary data.</text>
</comment>
<accession>A0A814XI20</accession>
<dbReference type="EMBL" id="CAJNOO010001933">
    <property type="protein sequence ID" value="CAF1216799.1"/>
    <property type="molecule type" value="Genomic_DNA"/>
</dbReference>
<organism evidence="1 2">
    <name type="scientific">Rotaria sordida</name>
    <dbReference type="NCBI Taxonomy" id="392033"/>
    <lineage>
        <taxon>Eukaryota</taxon>
        <taxon>Metazoa</taxon>
        <taxon>Spiralia</taxon>
        <taxon>Gnathifera</taxon>
        <taxon>Rotifera</taxon>
        <taxon>Eurotatoria</taxon>
        <taxon>Bdelloidea</taxon>
        <taxon>Philodinida</taxon>
        <taxon>Philodinidae</taxon>
        <taxon>Rotaria</taxon>
    </lineage>
</organism>
<protein>
    <submittedName>
        <fullName evidence="1">Uncharacterized protein</fullName>
    </submittedName>
</protein>
<reference evidence="1" key="1">
    <citation type="submission" date="2021-02" db="EMBL/GenBank/DDBJ databases">
        <authorList>
            <person name="Nowell W R."/>
        </authorList>
    </citation>
    <scope>NUCLEOTIDE SEQUENCE</scope>
</reference>
<dbReference type="Proteomes" id="UP000663882">
    <property type="component" value="Unassembled WGS sequence"/>
</dbReference>
<evidence type="ECO:0000313" key="1">
    <source>
        <dbReference type="EMBL" id="CAF1216799.1"/>
    </source>
</evidence>
<proteinExistence type="predicted"/>
<gene>
    <name evidence="1" type="ORF">RFH988_LOCUS25423</name>
</gene>
<dbReference type="OrthoDB" id="3528649at2759"/>
<evidence type="ECO:0000313" key="2">
    <source>
        <dbReference type="Proteomes" id="UP000663882"/>
    </source>
</evidence>
<sequence length="415" mass="48163">MPEYATGLVEKALKPMFDEFQLEKKGFELWKLKPPLTEHYEGGWVFVNKKHERYSLVKQIFTITSSSINTVDIGRALGYPLPYGKYTIEYMDDTESKEHGEIFATLFGLKPCTLLAHYEIPEYATGLVEKALKPMFDEFQLEKQGFELWKLKPPLTEFYKGGWMFVNKRDERYSLVKQIFTTTSSSIDMIDIGCALGYPLPYGEYTIQYMDDTESKERNTCCVPMVEYTVGEGNFDGEIFATLFGLKPCTLLAHYEMPEYATGLVEKALKPMFDEFQLEKEGFELWKLKPLLTELYKGGWMFVNKRHERYSLVKQIFTTTSSINTVDIGRALGYPLPYGKYTIQYMDDTESKECNTCCVPMVEYTVGEGNFDTILRHFDQYAKLWQKIGRNLTIDLSEHPSMEKWFMAIKNGQKK</sequence>